<keyword evidence="3" id="KW-1185">Reference proteome</keyword>
<dbReference type="SUPFAM" id="SSF50494">
    <property type="entry name" value="Trypsin-like serine proteases"/>
    <property type="match status" value="1"/>
</dbReference>
<organism evidence="2 3">
    <name type="scientific">Dyadobacter luteus</name>
    <dbReference type="NCBI Taxonomy" id="2259619"/>
    <lineage>
        <taxon>Bacteria</taxon>
        <taxon>Pseudomonadati</taxon>
        <taxon>Bacteroidota</taxon>
        <taxon>Cytophagia</taxon>
        <taxon>Cytophagales</taxon>
        <taxon>Spirosomataceae</taxon>
        <taxon>Dyadobacter</taxon>
    </lineage>
</organism>
<comment type="caution">
    <text evidence="2">The sequence shown here is derived from an EMBL/GenBank/DDBJ whole genome shotgun (WGS) entry which is preliminary data.</text>
</comment>
<name>A0A3D8YGA5_9BACT</name>
<dbReference type="RefSeq" id="WP_115829166.1">
    <property type="nucleotide sequence ID" value="NZ_QNUL01000002.1"/>
</dbReference>
<dbReference type="Proteomes" id="UP000256373">
    <property type="component" value="Unassembled WGS sequence"/>
</dbReference>
<reference evidence="2 3" key="1">
    <citation type="submission" date="2018-07" db="EMBL/GenBank/DDBJ databases">
        <title>Dyadobacter roseus sp. nov., isolated from rose rhizosphere soil.</title>
        <authorList>
            <person name="Chen L."/>
        </authorList>
    </citation>
    <scope>NUCLEOTIDE SEQUENCE [LARGE SCALE GENOMIC DNA]</scope>
    <source>
        <strain evidence="2 3">RS19</strain>
    </source>
</reference>
<dbReference type="GO" id="GO:0006508">
    <property type="term" value="P:proteolysis"/>
    <property type="evidence" value="ECO:0007669"/>
    <property type="project" value="InterPro"/>
</dbReference>
<dbReference type="InterPro" id="IPR043504">
    <property type="entry name" value="Peptidase_S1_PA_chymotrypsin"/>
</dbReference>
<proteinExistence type="predicted"/>
<protein>
    <recommendedName>
        <fullName evidence="1">Peptidase S1 domain-containing protein</fullName>
    </recommendedName>
</protein>
<sequence>MSEELLYRPCVRVSIYVSGAKVSHGSGTLVKGACGFFVATAYHCVFGDEDQYAYLGIESIVVEQQKTFNSKFYPISVIEVSGKNRTQDWVILKVNYDEGQEGFPSILASFSFRKDTLVSFTGFQASNQDEARPFNCRVLNGISNSEFRITLSGDEKFKAGTDDARGLSGSGAFFVTNEKLYLIGILKSVKGDDALNDDIKCCPMTDMISIIGIKSHEISTETVGDDWASAQFDALNTTDHRDLIEKLKAVNSSISEIRVKRYCRDLALGKLELSNIFERDLSALKYRIFEACQKEMVEFFDDKEIAELSNDDIKKLIALFTNRAIEIIRVKSKTYRYPIIDDDLMEKLVLDLINDCYLSFDKAGIYE</sequence>
<evidence type="ECO:0000313" key="3">
    <source>
        <dbReference type="Proteomes" id="UP000256373"/>
    </source>
</evidence>
<accession>A0A3D8YGA5</accession>
<feature type="domain" description="Peptidase S1" evidence="1">
    <location>
        <begin position="13"/>
        <end position="192"/>
    </location>
</feature>
<dbReference type="InterPro" id="IPR009003">
    <property type="entry name" value="Peptidase_S1_PA"/>
</dbReference>
<dbReference type="GO" id="GO:0004252">
    <property type="term" value="F:serine-type endopeptidase activity"/>
    <property type="evidence" value="ECO:0007669"/>
    <property type="project" value="InterPro"/>
</dbReference>
<gene>
    <name evidence="2" type="ORF">DSL64_02940</name>
</gene>
<dbReference type="EMBL" id="QNUL01000002">
    <property type="protein sequence ID" value="REA63419.1"/>
    <property type="molecule type" value="Genomic_DNA"/>
</dbReference>
<dbReference type="InterPro" id="IPR001254">
    <property type="entry name" value="Trypsin_dom"/>
</dbReference>
<evidence type="ECO:0000259" key="1">
    <source>
        <dbReference type="Pfam" id="PF00089"/>
    </source>
</evidence>
<dbReference type="AlphaFoldDB" id="A0A3D8YGA5"/>
<dbReference type="OrthoDB" id="1267024at2"/>
<evidence type="ECO:0000313" key="2">
    <source>
        <dbReference type="EMBL" id="REA63419.1"/>
    </source>
</evidence>
<dbReference type="Gene3D" id="2.40.10.10">
    <property type="entry name" value="Trypsin-like serine proteases"/>
    <property type="match status" value="2"/>
</dbReference>
<dbReference type="Pfam" id="PF00089">
    <property type="entry name" value="Trypsin"/>
    <property type="match status" value="1"/>
</dbReference>